<protein>
    <submittedName>
        <fullName evidence="2">Toxin-antitoxin system toxin component, PIN family</fullName>
    </submittedName>
</protein>
<dbReference type="Proteomes" id="UP000826540">
    <property type="component" value="Chromosome"/>
</dbReference>
<proteinExistence type="predicted"/>
<dbReference type="InterPro" id="IPR029060">
    <property type="entry name" value="PIN-like_dom_sf"/>
</dbReference>
<accession>A0ABX8X4P2</accession>
<evidence type="ECO:0000259" key="1">
    <source>
        <dbReference type="Pfam" id="PF13470"/>
    </source>
</evidence>
<reference evidence="2 3" key="1">
    <citation type="journal article" date="2022" name="J. Am. Chem. Soc.">
        <title>Biosynthesis of Guanitoxin Enables Global Environmental Detection in Freshwater Cyanobacteria.</title>
        <authorList>
            <person name="Lima S.T."/>
            <person name="Fallon T.R."/>
            <person name="Cordoza J.L."/>
            <person name="Chekan J.R."/>
            <person name="Delbaje E."/>
            <person name="Hopiavuori A.R."/>
            <person name="Alvarenga D.O."/>
            <person name="Wood S.M."/>
            <person name="Luhavaya H."/>
            <person name="Baumgartner J.T."/>
            <person name="Dorr F.A."/>
            <person name="Etchegaray A."/>
            <person name="Pinto E."/>
            <person name="McKinnie S.M.K."/>
            <person name="Fiore M.F."/>
            <person name="Moore B.S."/>
        </authorList>
    </citation>
    <scope>NUCLEOTIDE SEQUENCE [LARGE SCALE GENOMIC DNA]</scope>
    <source>
        <strain evidence="2 3">ITEP-024</strain>
    </source>
</reference>
<name>A0ABX8X4P2_9CYAN</name>
<evidence type="ECO:0000313" key="2">
    <source>
        <dbReference type="EMBL" id="QYX33466.1"/>
    </source>
</evidence>
<feature type="domain" description="PIN" evidence="1">
    <location>
        <begin position="5"/>
        <end position="112"/>
    </location>
</feature>
<dbReference type="PANTHER" id="PTHR34610">
    <property type="entry name" value="SSL7007 PROTEIN"/>
    <property type="match status" value="1"/>
</dbReference>
<dbReference type="Pfam" id="PF13470">
    <property type="entry name" value="PIN_3"/>
    <property type="match status" value="1"/>
</dbReference>
<keyword evidence="3" id="KW-1185">Reference proteome</keyword>
<dbReference type="SUPFAM" id="SSF88723">
    <property type="entry name" value="PIN domain-like"/>
    <property type="match status" value="1"/>
</dbReference>
<dbReference type="PANTHER" id="PTHR34610:SF4">
    <property type="entry name" value="SLL8027 PROTEIN"/>
    <property type="match status" value="1"/>
</dbReference>
<dbReference type="InterPro" id="IPR002716">
    <property type="entry name" value="PIN_dom"/>
</dbReference>
<dbReference type="NCBIfam" id="TIGR00305">
    <property type="entry name" value="putative toxin-antitoxin system toxin component, PIN family"/>
    <property type="match status" value="1"/>
</dbReference>
<gene>
    <name evidence="2" type="ORF">K2F26_09200</name>
</gene>
<dbReference type="RefSeq" id="WP_220611216.1">
    <property type="nucleotide sequence ID" value="NZ_CP080598.1"/>
</dbReference>
<dbReference type="InterPro" id="IPR002850">
    <property type="entry name" value="PIN_toxin-like"/>
</dbReference>
<organism evidence="2 3">
    <name type="scientific">Sphaerospermopsis torques-reginae ITEP-024</name>
    <dbReference type="NCBI Taxonomy" id="984208"/>
    <lineage>
        <taxon>Bacteria</taxon>
        <taxon>Bacillati</taxon>
        <taxon>Cyanobacteriota</taxon>
        <taxon>Cyanophyceae</taxon>
        <taxon>Nostocales</taxon>
        <taxon>Aphanizomenonaceae</taxon>
        <taxon>Sphaerospermopsis</taxon>
        <taxon>Sphaerospermopsis torques-reginae</taxon>
    </lineage>
</organism>
<evidence type="ECO:0000313" key="3">
    <source>
        <dbReference type="Proteomes" id="UP000826540"/>
    </source>
</evidence>
<dbReference type="Gene3D" id="3.40.50.1010">
    <property type="entry name" value="5'-nuclease"/>
    <property type="match status" value="1"/>
</dbReference>
<dbReference type="EMBL" id="CP080598">
    <property type="protein sequence ID" value="QYX33466.1"/>
    <property type="molecule type" value="Genomic_DNA"/>
</dbReference>
<sequence length="137" mass="15071">MLPIVVFDTNILISTVLSRRGTPSRCLQLAKEAKIISVTCQEILDELEEKLQNKFAYSLAGSQDEIQEVLKYSQLVRISNTLNVITNDPDDNMVLECAVLGNATHIVTGDKKHLLPLGNYQGIAIVTAADFLNLIST</sequence>